<keyword evidence="2" id="KW-1185">Reference proteome</keyword>
<dbReference type="PANTHER" id="PTHR47188">
    <property type="entry name" value="PROTEIN TAR1"/>
    <property type="match status" value="1"/>
</dbReference>
<evidence type="ECO:0000313" key="1">
    <source>
        <dbReference type="EMBL" id="PHT26576.1"/>
    </source>
</evidence>
<comment type="caution">
    <text evidence="1">The sequence shown here is derived from an EMBL/GenBank/DDBJ whole genome shotgun (WGS) entry which is preliminary data.</text>
</comment>
<proteinExistence type="predicted"/>
<evidence type="ECO:0000313" key="2">
    <source>
        <dbReference type="Proteomes" id="UP000224567"/>
    </source>
</evidence>
<accession>A0A2G2V0Q5</accession>
<reference evidence="1 2" key="1">
    <citation type="journal article" date="2017" name="Genome Biol.">
        <title>New reference genome sequences of hot pepper reveal the massive evolution of plant disease-resistance genes by retroduplication.</title>
        <authorList>
            <person name="Kim S."/>
            <person name="Park J."/>
            <person name="Yeom S.I."/>
            <person name="Kim Y.M."/>
            <person name="Seo E."/>
            <person name="Kim K.T."/>
            <person name="Kim M.S."/>
            <person name="Lee J.M."/>
            <person name="Cheong K."/>
            <person name="Shin H.S."/>
            <person name="Kim S.B."/>
            <person name="Han K."/>
            <person name="Lee J."/>
            <person name="Park M."/>
            <person name="Lee H.A."/>
            <person name="Lee H.Y."/>
            <person name="Lee Y."/>
            <person name="Oh S."/>
            <person name="Lee J.H."/>
            <person name="Choi E."/>
            <person name="Choi E."/>
            <person name="Lee S.E."/>
            <person name="Jeon J."/>
            <person name="Kim H."/>
            <person name="Choi G."/>
            <person name="Song H."/>
            <person name="Lee J."/>
            <person name="Lee S.C."/>
            <person name="Kwon J.K."/>
            <person name="Lee H.Y."/>
            <person name="Koo N."/>
            <person name="Hong Y."/>
            <person name="Kim R.W."/>
            <person name="Kang W.H."/>
            <person name="Huh J.H."/>
            <person name="Kang B.C."/>
            <person name="Yang T.J."/>
            <person name="Lee Y.H."/>
            <person name="Bennetzen J.L."/>
            <person name="Choi D."/>
        </authorList>
    </citation>
    <scope>NUCLEOTIDE SEQUENCE [LARGE SCALE GENOMIC DNA]</scope>
    <source>
        <strain evidence="2">cv. PBC81</strain>
    </source>
</reference>
<dbReference type="Proteomes" id="UP000224567">
    <property type="component" value="Unassembled WGS sequence"/>
</dbReference>
<dbReference type="AlphaFoldDB" id="A0A2G2V0Q5"/>
<protein>
    <recommendedName>
        <fullName evidence="3">Protein TAR1</fullName>
    </recommendedName>
</protein>
<dbReference type="EMBL" id="MLFT02000733">
    <property type="protein sequence ID" value="PHT26576.1"/>
    <property type="molecule type" value="Genomic_DNA"/>
</dbReference>
<name>A0A2G2V0Q5_CAPBA</name>
<organism evidence="1 2">
    <name type="scientific">Capsicum baccatum</name>
    <name type="common">Peruvian pepper</name>
    <dbReference type="NCBI Taxonomy" id="33114"/>
    <lineage>
        <taxon>Eukaryota</taxon>
        <taxon>Viridiplantae</taxon>
        <taxon>Streptophyta</taxon>
        <taxon>Embryophyta</taxon>
        <taxon>Tracheophyta</taxon>
        <taxon>Spermatophyta</taxon>
        <taxon>Magnoliopsida</taxon>
        <taxon>eudicotyledons</taxon>
        <taxon>Gunneridae</taxon>
        <taxon>Pentapetalae</taxon>
        <taxon>asterids</taxon>
        <taxon>lamiids</taxon>
        <taxon>Solanales</taxon>
        <taxon>Solanaceae</taxon>
        <taxon>Solanoideae</taxon>
        <taxon>Capsiceae</taxon>
        <taxon>Capsicum</taxon>
    </lineage>
</organism>
<sequence>MPPRTDVVLGSSLSTYAALRWFTGFCNSHQVSHFAMFFIDARAEISVAESRFHLQKKHRSPRRTPRMGCEVQAIDSSIPLHFPRWGSLAARRARWGAPSGMGGGARAECQSTPPARTSQLLNTFATSFCCTGSTPGGALPSIPLSFSLCPSVNFFKFQPCDHTPPGGVLKATSADPRSASFMVETRTVSDRLRVPNFHS</sequence>
<dbReference type="PANTHER" id="PTHR47188:SF1">
    <property type="entry name" value="PROTEIN TAR1"/>
    <property type="match status" value="1"/>
</dbReference>
<dbReference type="GO" id="GO:0043457">
    <property type="term" value="P:regulation of cellular respiration"/>
    <property type="evidence" value="ECO:0007669"/>
    <property type="project" value="InterPro"/>
</dbReference>
<evidence type="ECO:0008006" key="3">
    <source>
        <dbReference type="Google" id="ProtNLM"/>
    </source>
</evidence>
<dbReference type="InterPro" id="IPR044792">
    <property type="entry name" value="TAR1"/>
</dbReference>
<reference evidence="2" key="2">
    <citation type="journal article" date="2017" name="J. Anim. Genet.">
        <title>Multiple reference genome sequences of hot pepper reveal the massive evolution of plant disease resistance genes by retroduplication.</title>
        <authorList>
            <person name="Kim S."/>
            <person name="Park J."/>
            <person name="Yeom S.-I."/>
            <person name="Kim Y.-M."/>
            <person name="Seo E."/>
            <person name="Kim K.-T."/>
            <person name="Kim M.-S."/>
            <person name="Lee J.M."/>
            <person name="Cheong K."/>
            <person name="Shin H.-S."/>
            <person name="Kim S.-B."/>
            <person name="Han K."/>
            <person name="Lee J."/>
            <person name="Park M."/>
            <person name="Lee H.-A."/>
            <person name="Lee H.-Y."/>
            <person name="Lee Y."/>
            <person name="Oh S."/>
            <person name="Lee J.H."/>
            <person name="Choi E."/>
            <person name="Choi E."/>
            <person name="Lee S.E."/>
            <person name="Jeon J."/>
            <person name="Kim H."/>
            <person name="Choi G."/>
            <person name="Song H."/>
            <person name="Lee J."/>
            <person name="Lee S.-C."/>
            <person name="Kwon J.-K."/>
            <person name="Lee H.-Y."/>
            <person name="Koo N."/>
            <person name="Hong Y."/>
            <person name="Kim R.W."/>
            <person name="Kang W.-H."/>
            <person name="Huh J.H."/>
            <person name="Kang B.-C."/>
            <person name="Yang T.-J."/>
            <person name="Lee Y.-H."/>
            <person name="Bennetzen J.L."/>
            <person name="Choi D."/>
        </authorList>
    </citation>
    <scope>NUCLEOTIDE SEQUENCE [LARGE SCALE GENOMIC DNA]</scope>
    <source>
        <strain evidence="2">cv. PBC81</strain>
    </source>
</reference>
<dbReference type="OrthoDB" id="1705459at2759"/>
<gene>
    <name evidence="1" type="ORF">CQW23_33815</name>
</gene>